<dbReference type="PANTHER" id="PTHR44591:SF3">
    <property type="entry name" value="RESPONSE REGULATORY DOMAIN-CONTAINING PROTEIN"/>
    <property type="match status" value="1"/>
</dbReference>
<dbReference type="Gene3D" id="3.40.50.2300">
    <property type="match status" value="1"/>
</dbReference>
<dbReference type="Pfam" id="PF00072">
    <property type="entry name" value="Response_reg"/>
    <property type="match status" value="1"/>
</dbReference>
<dbReference type="SMART" id="SM00448">
    <property type="entry name" value="REC"/>
    <property type="match status" value="1"/>
</dbReference>
<dbReference type="KEGG" id="tsin:OXH18_01440"/>
<dbReference type="PROSITE" id="PS50110">
    <property type="entry name" value="RESPONSE_REGULATORY"/>
    <property type="match status" value="1"/>
</dbReference>
<dbReference type="RefSeq" id="WP_268610649.1">
    <property type="nucleotide sequence ID" value="NZ_CP113797.1"/>
</dbReference>
<comment type="caution">
    <text evidence="2">Lacks conserved residue(s) required for the propagation of feature annotation.</text>
</comment>
<feature type="domain" description="Response regulatory" evidence="3">
    <location>
        <begin position="41"/>
        <end position="159"/>
    </location>
</feature>
<name>A0A9E8ZF48_9CYAN</name>
<dbReference type="GO" id="GO:0000160">
    <property type="term" value="P:phosphorelay signal transduction system"/>
    <property type="evidence" value="ECO:0007669"/>
    <property type="project" value="InterPro"/>
</dbReference>
<protein>
    <submittedName>
        <fullName evidence="4">Response regulator</fullName>
    </submittedName>
</protein>
<dbReference type="PANTHER" id="PTHR44591">
    <property type="entry name" value="STRESS RESPONSE REGULATOR PROTEIN 1"/>
    <property type="match status" value="1"/>
</dbReference>
<dbReference type="EMBL" id="CP113797">
    <property type="protein sequence ID" value="WAL60689.1"/>
    <property type="molecule type" value="Genomic_DNA"/>
</dbReference>
<reference evidence="4" key="1">
    <citation type="submission" date="2022-12" db="EMBL/GenBank/DDBJ databases">
        <title>Polyphasic identification of a Novel Hot-Spring Cyanobacterium Ocullathermofonsia sinensis gen nov. sp. nov. and Genomic Insights on its Adaptations to the Thermal Habitat.</title>
        <authorList>
            <person name="Daroch M."/>
            <person name="Tang J."/>
            <person name="Jiang Y."/>
        </authorList>
    </citation>
    <scope>NUCLEOTIDE SEQUENCE</scope>
    <source>
        <strain evidence="4">PKUAC-SCTA174</strain>
    </source>
</reference>
<dbReference type="InterPro" id="IPR011006">
    <property type="entry name" value="CheY-like_superfamily"/>
</dbReference>
<organism evidence="4 5">
    <name type="scientific">Thermocoleostomius sinensis A174</name>
    <dbReference type="NCBI Taxonomy" id="2016057"/>
    <lineage>
        <taxon>Bacteria</taxon>
        <taxon>Bacillati</taxon>
        <taxon>Cyanobacteriota</taxon>
        <taxon>Cyanophyceae</taxon>
        <taxon>Oculatellales</taxon>
        <taxon>Oculatellaceae</taxon>
        <taxon>Thermocoleostomius</taxon>
    </lineage>
</organism>
<proteinExistence type="predicted"/>
<accession>A0A9E8ZF48</accession>
<dbReference type="AlphaFoldDB" id="A0A9E8ZF48"/>
<dbReference type="Proteomes" id="UP001163152">
    <property type="component" value="Chromosome"/>
</dbReference>
<evidence type="ECO:0000313" key="4">
    <source>
        <dbReference type="EMBL" id="WAL60689.1"/>
    </source>
</evidence>
<evidence type="ECO:0000256" key="1">
    <source>
        <dbReference type="ARBA" id="ARBA00022553"/>
    </source>
</evidence>
<keyword evidence="1" id="KW-0597">Phosphoprotein</keyword>
<gene>
    <name evidence="4" type="ORF">OXH18_01440</name>
</gene>
<dbReference type="InterPro" id="IPR050595">
    <property type="entry name" value="Bact_response_regulator"/>
</dbReference>
<keyword evidence="5" id="KW-1185">Reference proteome</keyword>
<evidence type="ECO:0000313" key="5">
    <source>
        <dbReference type="Proteomes" id="UP001163152"/>
    </source>
</evidence>
<sequence length="167" mass="18618">MSSNEHSFQSNQTKQITEPCTNASLAESAMFHDQSTLKGVHVLLVEDELDIAELLIVMLEGVGAHIMWAALAEEALDALEHFQPDILICNVKLPDRNGDWLIQQIRARELGLPYHLPAIAVTSYSRDFTAKPLLLAGFDCFLSKLQDPHELISTVARLLQQGSNCFY</sequence>
<dbReference type="SUPFAM" id="SSF52172">
    <property type="entry name" value="CheY-like"/>
    <property type="match status" value="1"/>
</dbReference>
<evidence type="ECO:0000256" key="2">
    <source>
        <dbReference type="PROSITE-ProRule" id="PRU00169"/>
    </source>
</evidence>
<dbReference type="InterPro" id="IPR001789">
    <property type="entry name" value="Sig_transdc_resp-reg_receiver"/>
</dbReference>
<evidence type="ECO:0000259" key="3">
    <source>
        <dbReference type="PROSITE" id="PS50110"/>
    </source>
</evidence>